<organism evidence="2 3">
    <name type="scientific">Aromatoleum diolicum</name>
    <dbReference type="NCBI Taxonomy" id="75796"/>
    <lineage>
        <taxon>Bacteria</taxon>
        <taxon>Pseudomonadati</taxon>
        <taxon>Pseudomonadota</taxon>
        <taxon>Betaproteobacteria</taxon>
        <taxon>Rhodocyclales</taxon>
        <taxon>Rhodocyclaceae</taxon>
        <taxon>Aromatoleum</taxon>
    </lineage>
</organism>
<feature type="transmembrane region" description="Helical" evidence="1">
    <location>
        <begin position="163"/>
        <end position="185"/>
    </location>
</feature>
<sequence length="210" mass="21250">MIAEVFDTLVWVLAVTLCVPGLRGRPGRAAAAMAVTAAMLWIPMGGSSGLAVLRGAVASPAVTTLAILAVLLVSRCGGASLFACGERVQIAALVALTGLLFYPPALGLGVVDPYAWGYGSAALPLAAGALALTCGAAGRWVLAAALTAALAAWRLKLLDSPNLWDYLIDPLLAIGGLLALALYAVRRKSAKRAGCTLAVARSAAKSGEAR</sequence>
<comment type="caution">
    <text evidence="2">The sequence shown here is derived from an EMBL/GenBank/DDBJ whole genome shotgun (WGS) entry which is preliminary data.</text>
</comment>
<feature type="transmembrane region" description="Helical" evidence="1">
    <location>
        <begin position="114"/>
        <end position="133"/>
    </location>
</feature>
<keyword evidence="1" id="KW-0472">Membrane</keyword>
<dbReference type="EMBL" id="WTVQ01000003">
    <property type="protein sequence ID" value="NMG73592.1"/>
    <property type="molecule type" value="Genomic_DNA"/>
</dbReference>
<keyword evidence="1" id="KW-0812">Transmembrane</keyword>
<dbReference type="RefSeq" id="WP_169258749.1">
    <property type="nucleotide sequence ID" value="NZ_WTVQ01000003.1"/>
</dbReference>
<name>A0ABX1Q860_9RHOO</name>
<proteinExistence type="predicted"/>
<evidence type="ECO:0000313" key="3">
    <source>
        <dbReference type="Proteomes" id="UP000648984"/>
    </source>
</evidence>
<protein>
    <submittedName>
        <fullName evidence="2">Uncharacterized protein</fullName>
    </submittedName>
</protein>
<evidence type="ECO:0000256" key="1">
    <source>
        <dbReference type="SAM" id="Phobius"/>
    </source>
</evidence>
<keyword evidence="1" id="KW-1133">Transmembrane helix</keyword>
<feature type="transmembrane region" description="Helical" evidence="1">
    <location>
        <begin position="81"/>
        <end position="102"/>
    </location>
</feature>
<evidence type="ECO:0000313" key="2">
    <source>
        <dbReference type="EMBL" id="NMG73592.1"/>
    </source>
</evidence>
<gene>
    <name evidence="2" type="ORF">GPA25_02350</name>
</gene>
<reference evidence="2 3" key="1">
    <citation type="submission" date="2019-12" db="EMBL/GenBank/DDBJ databases">
        <title>Comparative genomics gives insights into the taxonomy of the Azoarcus-Aromatoleum group and reveals separate origins of nif in the plant-associated Azoarcus and non-plant-associated Aromatoleum sub-groups.</title>
        <authorList>
            <person name="Lafos M."/>
            <person name="Maluk M."/>
            <person name="Batista M."/>
            <person name="Junghare M."/>
            <person name="Carmona M."/>
            <person name="Faoro H."/>
            <person name="Cruz L.M."/>
            <person name="Battistoni F."/>
            <person name="De Souza E."/>
            <person name="Pedrosa F."/>
            <person name="Chen W.-M."/>
            <person name="Poole P.S."/>
            <person name="Dixon R.A."/>
            <person name="James E.K."/>
        </authorList>
    </citation>
    <scope>NUCLEOTIDE SEQUENCE [LARGE SCALE GENOMIC DNA]</scope>
    <source>
        <strain evidence="2 3">22Lin</strain>
    </source>
</reference>
<dbReference type="Proteomes" id="UP000648984">
    <property type="component" value="Unassembled WGS sequence"/>
</dbReference>
<feature type="transmembrane region" description="Helical" evidence="1">
    <location>
        <begin position="55"/>
        <end position="74"/>
    </location>
</feature>
<accession>A0ABX1Q860</accession>
<keyword evidence="3" id="KW-1185">Reference proteome</keyword>